<dbReference type="OrthoDB" id="4964550at2"/>
<evidence type="ECO:0000313" key="1">
    <source>
        <dbReference type="EMBL" id="SDQ38176.1"/>
    </source>
</evidence>
<organism evidence="1 2">
    <name type="scientific">Crystallibacter crystallopoietes</name>
    <dbReference type="NCBI Taxonomy" id="37928"/>
    <lineage>
        <taxon>Bacteria</taxon>
        <taxon>Bacillati</taxon>
        <taxon>Actinomycetota</taxon>
        <taxon>Actinomycetes</taxon>
        <taxon>Micrococcales</taxon>
        <taxon>Micrococcaceae</taxon>
        <taxon>Crystallibacter</taxon>
    </lineage>
</organism>
<reference evidence="1 2" key="1">
    <citation type="submission" date="2016-10" db="EMBL/GenBank/DDBJ databases">
        <authorList>
            <person name="de Groot N.N."/>
        </authorList>
    </citation>
    <scope>NUCLEOTIDE SEQUENCE [LARGE SCALE GENOMIC DNA]</scope>
    <source>
        <strain evidence="1 2">DSM 20117</strain>
    </source>
</reference>
<accession>A0A1H1AG45</accession>
<dbReference type="RefSeq" id="WP_074699403.1">
    <property type="nucleotide sequence ID" value="NZ_CP018863.1"/>
</dbReference>
<dbReference type="AlphaFoldDB" id="A0A1H1AG45"/>
<dbReference type="EMBL" id="FNKH01000002">
    <property type="protein sequence ID" value="SDQ38176.1"/>
    <property type="molecule type" value="Genomic_DNA"/>
</dbReference>
<dbReference type="STRING" id="37928.SAMN04489742_0894"/>
<proteinExistence type="predicted"/>
<evidence type="ECO:0008006" key="3">
    <source>
        <dbReference type="Google" id="ProtNLM"/>
    </source>
</evidence>
<protein>
    <recommendedName>
        <fullName evidence="3">STAS domain-containing protein</fullName>
    </recommendedName>
</protein>
<evidence type="ECO:0000313" key="2">
    <source>
        <dbReference type="Proteomes" id="UP000181917"/>
    </source>
</evidence>
<gene>
    <name evidence="1" type="ORF">SAMN04489742_0894</name>
</gene>
<keyword evidence="2" id="KW-1185">Reference proteome</keyword>
<name>A0A1H1AG45_9MICC</name>
<dbReference type="Proteomes" id="UP000181917">
    <property type="component" value="Unassembled WGS sequence"/>
</dbReference>
<dbReference type="KEGG" id="acry:AC20117_12850"/>
<sequence length="108" mass="11756">MSSRLKALVQMDLECSHARIEIRGSVDARNVQALYVVAKRTNAIMPGLDIFLDLKRATVLPEVMEQLLHYAEARQLPTRIDPAQSECRLSVSASAVPAQSPSALALAA</sequence>